<keyword evidence="3" id="KW-1185">Reference proteome</keyword>
<evidence type="ECO:0008006" key="4">
    <source>
        <dbReference type="Google" id="ProtNLM"/>
    </source>
</evidence>
<gene>
    <name evidence="2" type="ORF">AXG55_14075</name>
</gene>
<organism evidence="2 3">
    <name type="scientific">Silvanigrella aquatica</name>
    <dbReference type="NCBI Taxonomy" id="1915309"/>
    <lineage>
        <taxon>Bacteria</taxon>
        <taxon>Pseudomonadati</taxon>
        <taxon>Bdellovibrionota</taxon>
        <taxon>Oligoflexia</taxon>
        <taxon>Silvanigrellales</taxon>
        <taxon>Silvanigrellaceae</taxon>
        <taxon>Silvanigrella</taxon>
    </lineage>
</organism>
<dbReference type="STRING" id="1915309.AXG55_14075"/>
<name>A0A1L4D465_9BACT</name>
<dbReference type="Pfam" id="PF11821">
    <property type="entry name" value="ActD"/>
    <property type="match status" value="1"/>
</dbReference>
<evidence type="ECO:0000313" key="3">
    <source>
        <dbReference type="Proteomes" id="UP000184731"/>
    </source>
</evidence>
<dbReference type="EMBL" id="CP017834">
    <property type="protein sequence ID" value="APJ04957.1"/>
    <property type="molecule type" value="Genomic_DNA"/>
</dbReference>
<evidence type="ECO:0000256" key="1">
    <source>
        <dbReference type="SAM" id="Phobius"/>
    </source>
</evidence>
<evidence type="ECO:0000313" key="2">
    <source>
        <dbReference type="EMBL" id="APJ04957.1"/>
    </source>
</evidence>
<feature type="transmembrane region" description="Helical" evidence="1">
    <location>
        <begin position="59"/>
        <end position="81"/>
    </location>
</feature>
<dbReference type="PANTHER" id="PTHR40394:SF2">
    <property type="entry name" value="QUINOL:CYTOCHROME C OXIDOREDUCTASE MEMBRANE PROTEIN"/>
    <property type="match status" value="1"/>
</dbReference>
<keyword evidence="1" id="KW-0812">Transmembrane</keyword>
<sequence>MTTNGKKMIYGVLAQFETAPDIYHACEKVRDRGFLKWDAHTPFPVHGLDKAMGLPQSKLSWVVGGTAAICGIGGFSTWVWMNAVDYKFVIAGKPFWGLTGYFLPGFECAVLSAAFACLFGMLALNKLPQWYHSLFRSEAFKKATDDKFFISIEATDPKFHPVNTMEFLKELGASHVEVVEQ</sequence>
<feature type="transmembrane region" description="Helical" evidence="1">
    <location>
        <begin position="101"/>
        <end position="124"/>
    </location>
</feature>
<dbReference type="PANTHER" id="PTHR40394">
    <property type="entry name" value="LIPOPROTEIN-RELATED"/>
    <property type="match status" value="1"/>
</dbReference>
<reference evidence="2 3" key="1">
    <citation type="submission" date="2016-10" db="EMBL/GenBank/DDBJ databases">
        <title>Silvanigrella aquatica sp. nov., isolated from a freshwater lake located in the Black Forest, Germany, description of Silvanigrellaceae fam. nov., Silvanigrellales ord. nov., reclassification of the order Bdellovibrionales in the class Oligoflexia, reclassification of the families Bacteriovoracaceae and Halobacteriovoraceae in the new order Bacteriovoracales ord. nov., and reclassification of the family Pseudobacteriovoracaceae in the order Oligoflexiales.</title>
        <authorList>
            <person name="Hahn M.W."/>
            <person name="Schmidt J."/>
            <person name="Koll U."/>
            <person name="Rohde M."/>
            <person name="Verbag S."/>
            <person name="Pitt A."/>
            <person name="Nakai R."/>
            <person name="Naganuma T."/>
            <person name="Lang E."/>
        </authorList>
    </citation>
    <scope>NUCLEOTIDE SEQUENCE [LARGE SCALE GENOMIC DNA]</scope>
    <source>
        <strain evidence="2 3">MWH-Nonnen-W8red</strain>
    </source>
</reference>
<dbReference type="RefSeq" id="WP_148698719.1">
    <property type="nucleotide sequence ID" value="NZ_CP017834.1"/>
</dbReference>
<keyword evidence="1" id="KW-1133">Transmembrane helix</keyword>
<proteinExistence type="predicted"/>
<dbReference type="OrthoDB" id="9792475at2"/>
<accession>A0A1L4D465</accession>
<dbReference type="Proteomes" id="UP000184731">
    <property type="component" value="Chromosome"/>
</dbReference>
<protein>
    <recommendedName>
        <fullName evidence="4">DUF3341 domain-containing protein</fullName>
    </recommendedName>
</protein>
<dbReference type="InterPro" id="IPR021776">
    <property type="entry name" value="ActD"/>
</dbReference>
<keyword evidence="1" id="KW-0472">Membrane</keyword>
<dbReference type="AlphaFoldDB" id="A0A1L4D465"/>
<dbReference type="KEGG" id="saqi:AXG55_14075"/>